<keyword evidence="1" id="KW-0175">Coiled coil</keyword>
<evidence type="ECO:0000256" key="1">
    <source>
        <dbReference type="SAM" id="Coils"/>
    </source>
</evidence>
<evidence type="ECO:0000313" key="4">
    <source>
        <dbReference type="Proteomes" id="UP001516023"/>
    </source>
</evidence>
<feature type="coiled-coil region" evidence="1">
    <location>
        <begin position="250"/>
        <end position="410"/>
    </location>
</feature>
<feature type="compositionally biased region" description="Basic and acidic residues" evidence="2">
    <location>
        <begin position="39"/>
        <end position="57"/>
    </location>
</feature>
<accession>A0ABD3QPC7</accession>
<feature type="coiled-coil region" evidence="1">
    <location>
        <begin position="439"/>
        <end position="536"/>
    </location>
</feature>
<proteinExistence type="predicted"/>
<reference evidence="3 4" key="1">
    <citation type="journal article" date="2020" name="G3 (Bethesda)">
        <title>Improved Reference Genome for Cyclotella cryptica CCMP332, a Model for Cell Wall Morphogenesis, Salinity Adaptation, and Lipid Production in Diatoms (Bacillariophyta).</title>
        <authorList>
            <person name="Roberts W.R."/>
            <person name="Downey K.M."/>
            <person name="Ruck E.C."/>
            <person name="Traller J.C."/>
            <person name="Alverson A.J."/>
        </authorList>
    </citation>
    <scope>NUCLEOTIDE SEQUENCE [LARGE SCALE GENOMIC DNA]</scope>
    <source>
        <strain evidence="3 4">CCMP332</strain>
    </source>
</reference>
<feature type="region of interest" description="Disordered" evidence="2">
    <location>
        <begin position="28"/>
        <end position="94"/>
    </location>
</feature>
<organism evidence="3 4">
    <name type="scientific">Cyclotella cryptica</name>
    <dbReference type="NCBI Taxonomy" id="29204"/>
    <lineage>
        <taxon>Eukaryota</taxon>
        <taxon>Sar</taxon>
        <taxon>Stramenopiles</taxon>
        <taxon>Ochrophyta</taxon>
        <taxon>Bacillariophyta</taxon>
        <taxon>Coscinodiscophyceae</taxon>
        <taxon>Thalassiosirophycidae</taxon>
        <taxon>Stephanodiscales</taxon>
        <taxon>Stephanodiscaceae</taxon>
        <taxon>Cyclotella</taxon>
    </lineage>
</organism>
<dbReference type="Proteomes" id="UP001516023">
    <property type="component" value="Unassembled WGS sequence"/>
</dbReference>
<gene>
    <name evidence="3" type="ORF">HJC23_010823</name>
</gene>
<keyword evidence="4" id="KW-1185">Reference proteome</keyword>
<feature type="compositionally biased region" description="Polar residues" evidence="2">
    <location>
        <begin position="62"/>
        <end position="84"/>
    </location>
</feature>
<evidence type="ECO:0000256" key="2">
    <source>
        <dbReference type="SAM" id="MobiDB-lite"/>
    </source>
</evidence>
<protein>
    <submittedName>
        <fullName evidence="3">Uncharacterized protein</fullName>
    </submittedName>
</protein>
<sequence>MAAPIPSQAPPSLRPPSPTELSYTQLLKLAPSSSSRRGVPSERDVRAGTRLALRETPKVTPVATTGSFEPTTSDPNRSVPNGINRNERKCSASVNSNAVRDDVQPIFQNYHTPHPPRSNIAPPVMSAPNISALHHGPATTPHPHPPHTINIDRHYQNNEPYAGSAGTQDRVAILASKLHSIETPAAFQSSSHSNSQTRLHDIQQFISMLQGMQHTVARTADEQQRVRKSQALNLLLNMFERVLEERNVSHAEGNSSVEEMKQTVRQLQQENEQWHSVCEDRDNELTRLHQHLQLMNSEMNEIKKELARTQAECNQERQRAQEAETIASESESVRNELFASYGQLTEANVDLERAMEEVNSEKSALIRDLEYYKEEIEQLENQCHILTQQIKEKDSEMADMEKKFDALHTQLASQRHSLEMTNAHRHRLQDELHASQRNATSTSQQLLELREQYTRLQKETDAKRRDRLMDESTNSNLTLRLQEEQLHRKDLEGQVSKFQSREMAAQEQIRKLARANAELKTRVNEMSARLDNASIVSNFKELCIDSSSVVSVTKREDISSNLLDYLKPSSG</sequence>
<name>A0ABD3QPC7_9STRA</name>
<dbReference type="EMBL" id="JABMIG020000022">
    <property type="protein sequence ID" value="KAL3802067.1"/>
    <property type="molecule type" value="Genomic_DNA"/>
</dbReference>
<evidence type="ECO:0000313" key="3">
    <source>
        <dbReference type="EMBL" id="KAL3802067.1"/>
    </source>
</evidence>
<comment type="caution">
    <text evidence="3">The sequence shown here is derived from an EMBL/GenBank/DDBJ whole genome shotgun (WGS) entry which is preliminary data.</text>
</comment>
<dbReference type="AlphaFoldDB" id="A0ABD3QPC7"/>
<dbReference type="Gene3D" id="1.20.5.340">
    <property type="match status" value="1"/>
</dbReference>